<evidence type="ECO:0000313" key="1">
    <source>
        <dbReference type="EMBL" id="SEQ03013.1"/>
    </source>
</evidence>
<name>A0AAJ4W174_MYRPR</name>
<proteinExistence type="predicted"/>
<sequence length="71" mass="8239">MIVISPTELQNKQKKYLELAETEKVVVKRGDKFIHLVVSDRALIEDTAEQGITGDELKKRVFKHIDKLFEK</sequence>
<dbReference type="KEGG" id="mpw:MPR_0135"/>
<dbReference type="RefSeq" id="WP_041888350.1">
    <property type="nucleotide sequence ID" value="NZ_CP010817.1"/>
</dbReference>
<dbReference type="EMBL" id="FOFY01000001">
    <property type="protein sequence ID" value="SEQ03013.1"/>
    <property type="molecule type" value="Genomic_DNA"/>
</dbReference>
<organism evidence="1 2">
    <name type="scientific">Myroides profundi</name>
    <dbReference type="NCBI Taxonomy" id="480520"/>
    <lineage>
        <taxon>Bacteria</taxon>
        <taxon>Pseudomonadati</taxon>
        <taxon>Bacteroidota</taxon>
        <taxon>Flavobacteriia</taxon>
        <taxon>Flavobacteriales</taxon>
        <taxon>Flavobacteriaceae</taxon>
        <taxon>Myroides</taxon>
    </lineage>
</organism>
<dbReference type="AlphaFoldDB" id="A0AAJ4W174"/>
<gene>
    <name evidence="1" type="ORF">SAMN04488089_101358</name>
</gene>
<dbReference type="Proteomes" id="UP000183496">
    <property type="component" value="Unassembled WGS sequence"/>
</dbReference>
<accession>A0AAJ4W174</accession>
<keyword evidence="2" id="KW-1185">Reference proteome</keyword>
<reference evidence="1 2" key="1">
    <citation type="submission" date="2016-10" db="EMBL/GenBank/DDBJ databases">
        <authorList>
            <person name="Varghese N."/>
            <person name="Submissions S."/>
        </authorList>
    </citation>
    <scope>NUCLEOTIDE SEQUENCE [LARGE SCALE GENOMIC DNA]</scope>
    <source>
        <strain evidence="2">DSM 19823 / KCTC 23066 / CCTCC M 208030 / D25</strain>
    </source>
</reference>
<evidence type="ECO:0000313" key="2">
    <source>
        <dbReference type="Proteomes" id="UP000183496"/>
    </source>
</evidence>
<comment type="caution">
    <text evidence="1">The sequence shown here is derived from an EMBL/GenBank/DDBJ whole genome shotgun (WGS) entry which is preliminary data.</text>
</comment>
<protein>
    <submittedName>
        <fullName evidence="1">Uncharacterized protein</fullName>
    </submittedName>
</protein>